<reference evidence="1 2" key="1">
    <citation type="submission" date="2019-09" db="EMBL/GenBank/DDBJ databases">
        <title>Draft genome sequences of 48 bacterial type strains from the CCUG.</title>
        <authorList>
            <person name="Tunovic T."/>
            <person name="Pineiro-Iglesias B."/>
            <person name="Unosson C."/>
            <person name="Inganas E."/>
            <person name="Ohlen M."/>
            <person name="Cardew S."/>
            <person name="Jensie-Markopoulos S."/>
            <person name="Salva-Serra F."/>
            <person name="Jaen-Luchoro D."/>
            <person name="Karlsson R."/>
            <person name="Svensson-Stadler L."/>
            <person name="Chun J."/>
            <person name="Moore E."/>
        </authorList>
    </citation>
    <scope>NUCLEOTIDE SEQUENCE [LARGE SCALE GENOMIC DNA]</scope>
    <source>
        <strain evidence="1 2">CCUG 30977</strain>
    </source>
</reference>
<dbReference type="Proteomes" id="UP000430120">
    <property type="component" value="Unassembled WGS sequence"/>
</dbReference>
<protein>
    <submittedName>
        <fullName evidence="1">Uncharacterized protein</fullName>
    </submittedName>
</protein>
<name>A0A643FAY6_IDEDE</name>
<dbReference type="EMBL" id="VZPB01000030">
    <property type="protein sequence ID" value="KAB0580716.1"/>
    <property type="molecule type" value="Genomic_DNA"/>
</dbReference>
<dbReference type="AlphaFoldDB" id="A0A643FAY6"/>
<accession>A0A643FAY6</accession>
<sequence length="211" mass="23305">MSDTNANTTPTFANAGDMPHFNAPASGYGNDLDLTKLALTQNFTQLAGVKRIITTVPVRKPSPQQFFRVRAGAEWSMQALTLSLKDEGETYFVHPELYAELANEVRVKLLYLYVTRDGSPGLWPVNMPGDDGRLDTWSQSAHSAAGIAQSSWIRLRANRTVGAYEVCAAAALNDEPVWPDLTMREILNLAFRDKLITSVDHVVVKNLRGEV</sequence>
<gene>
    <name evidence="1" type="ORF">F7Q92_13085</name>
</gene>
<evidence type="ECO:0000313" key="2">
    <source>
        <dbReference type="Proteomes" id="UP000430120"/>
    </source>
</evidence>
<dbReference type="RefSeq" id="WP_151124576.1">
    <property type="nucleotide sequence ID" value="NZ_CP088081.1"/>
</dbReference>
<evidence type="ECO:0000313" key="1">
    <source>
        <dbReference type="EMBL" id="KAB0580716.1"/>
    </source>
</evidence>
<dbReference type="OrthoDB" id="8908068at2"/>
<organism evidence="1 2">
    <name type="scientific">Ideonella dechloratans</name>
    <dbReference type="NCBI Taxonomy" id="36863"/>
    <lineage>
        <taxon>Bacteria</taxon>
        <taxon>Pseudomonadati</taxon>
        <taxon>Pseudomonadota</taxon>
        <taxon>Betaproteobacteria</taxon>
        <taxon>Burkholderiales</taxon>
        <taxon>Sphaerotilaceae</taxon>
        <taxon>Ideonella</taxon>
    </lineage>
</organism>
<comment type="caution">
    <text evidence="1">The sequence shown here is derived from an EMBL/GenBank/DDBJ whole genome shotgun (WGS) entry which is preliminary data.</text>
</comment>
<proteinExistence type="predicted"/>
<keyword evidence="2" id="KW-1185">Reference proteome</keyword>